<dbReference type="PANTHER" id="PTHR35317:SF24">
    <property type="entry name" value="RETROVIRUS-RELATED POL POLYPROTEIN FROM TRANSPOSON TNT 1-94"/>
    <property type="match status" value="1"/>
</dbReference>
<dbReference type="Proteomes" id="UP000827889">
    <property type="component" value="Chromosome 1"/>
</dbReference>
<feature type="domain" description="Retrovirus-related Pol polyprotein from transposon TNT 1-94-like beta-barrel" evidence="1">
    <location>
        <begin position="337"/>
        <end position="388"/>
    </location>
</feature>
<evidence type="ECO:0000313" key="2">
    <source>
        <dbReference type="Proteomes" id="UP000827889"/>
    </source>
</evidence>
<reference evidence="2" key="1">
    <citation type="submission" date="2025-05" db="UniProtKB">
        <authorList>
            <consortium name="RefSeq"/>
        </authorList>
    </citation>
    <scope>NUCLEOTIDE SEQUENCE [LARGE SCALE GENOMIC DNA]</scope>
</reference>
<keyword evidence="2" id="KW-1185">Reference proteome</keyword>
<reference evidence="3" key="2">
    <citation type="submission" date="2025-08" db="UniProtKB">
        <authorList>
            <consortium name="RefSeq"/>
        </authorList>
    </citation>
    <scope>IDENTIFICATION</scope>
    <source>
        <tissue evidence="3">Leaf</tissue>
    </source>
</reference>
<evidence type="ECO:0000313" key="3">
    <source>
        <dbReference type="RefSeq" id="XP_048132609.1"/>
    </source>
</evidence>
<gene>
    <name evidence="3" type="primary">LOC125314429</name>
</gene>
<sequence>MEQTGVPTASFSTITAPIFDGDNYQAWAVKMQAFMEGADLWEVVEEDYEVIDLPNNPTINQIGYHKERVTRKAKAKSCLFSAVSSTIFTRIMKKDSAHDIWNYLKEEYEGDERVKGMKVLNLLREFERQQMKENESVKEFVDRLVDIANKIRVLGTDIDDKRLVQKILVASSERFEVTIASLENTKDISDIKLAEVLSALLAREQRRLMRKNEPIESALQAKLKPHTAEKGRGWNQNRRHVEAGHSHSQGGSSRGGHDRKWNAVPCKHYGKRNHPHFKCWKRPDVKCGRCHKMGHVEAICGEKHQQQQAEGQTAVAGEVEHPFVASCFISNASRDGWLVDSGCTNHMTGNEGLFSNLDKSVKSKVGIGNGECIEVEGKGDVVLEGPGGVKLIT</sequence>
<protein>
    <submittedName>
        <fullName evidence="3">Uncharacterized protein LOC125314429</fullName>
    </submittedName>
</protein>
<dbReference type="Pfam" id="PF22936">
    <property type="entry name" value="Pol_BBD"/>
    <property type="match status" value="1"/>
</dbReference>
<dbReference type="GeneID" id="125314429"/>
<name>A0ABM3H7N9_9MYRT</name>
<dbReference type="InterPro" id="IPR054722">
    <property type="entry name" value="PolX-like_BBD"/>
</dbReference>
<dbReference type="PANTHER" id="PTHR35317">
    <property type="entry name" value="OS04G0629600 PROTEIN"/>
    <property type="match status" value="1"/>
</dbReference>
<accession>A0ABM3H7N9</accession>
<proteinExistence type="predicted"/>
<dbReference type="RefSeq" id="XP_048132609.1">
    <property type="nucleotide sequence ID" value="XM_048276652.1"/>
</dbReference>
<dbReference type="Pfam" id="PF14223">
    <property type="entry name" value="Retrotran_gag_2"/>
    <property type="match status" value="1"/>
</dbReference>
<organism evidence="2 3">
    <name type="scientific">Rhodamnia argentea</name>
    <dbReference type="NCBI Taxonomy" id="178133"/>
    <lineage>
        <taxon>Eukaryota</taxon>
        <taxon>Viridiplantae</taxon>
        <taxon>Streptophyta</taxon>
        <taxon>Embryophyta</taxon>
        <taxon>Tracheophyta</taxon>
        <taxon>Spermatophyta</taxon>
        <taxon>Magnoliopsida</taxon>
        <taxon>eudicotyledons</taxon>
        <taxon>Gunneridae</taxon>
        <taxon>Pentapetalae</taxon>
        <taxon>rosids</taxon>
        <taxon>malvids</taxon>
        <taxon>Myrtales</taxon>
        <taxon>Myrtaceae</taxon>
        <taxon>Myrtoideae</taxon>
        <taxon>Myrteae</taxon>
        <taxon>Australasian group</taxon>
        <taxon>Rhodamnia</taxon>
    </lineage>
</organism>
<evidence type="ECO:0000259" key="1">
    <source>
        <dbReference type="Pfam" id="PF22936"/>
    </source>
</evidence>